<evidence type="ECO:0008006" key="3">
    <source>
        <dbReference type="Google" id="ProtNLM"/>
    </source>
</evidence>
<comment type="caution">
    <text evidence="1">The sequence shown here is derived from an EMBL/GenBank/DDBJ whole genome shotgun (WGS) entry which is preliminary data.</text>
</comment>
<reference evidence="1" key="1">
    <citation type="submission" date="2022-08" db="EMBL/GenBank/DDBJ databases">
        <authorList>
            <consortium name="DOE Joint Genome Institute"/>
            <person name="Min B."/>
            <person name="Riley R."/>
            <person name="Sierra-Patev S."/>
            <person name="Naranjo-Ortiz M."/>
            <person name="Looney B."/>
            <person name="Konkel Z."/>
            <person name="Slot J.C."/>
            <person name="Sakamoto Y."/>
            <person name="Steenwyk J.L."/>
            <person name="Rokas A."/>
            <person name="Carro J."/>
            <person name="Camarero S."/>
            <person name="Ferreira P."/>
            <person name="Molpeceres G."/>
            <person name="Ruiz-Duenas F.J."/>
            <person name="Serrano A."/>
            <person name="Henrissat B."/>
            <person name="Drula E."/>
            <person name="Hughes K.W."/>
            <person name="Mata J.L."/>
            <person name="Ishikawa N.K."/>
            <person name="Vargas-Isla R."/>
            <person name="Ushijima S."/>
            <person name="Smith C.A."/>
            <person name="Ahrendt S."/>
            <person name="Andreopoulos W."/>
            <person name="He G."/>
            <person name="Labutti K."/>
            <person name="Lipzen A."/>
            <person name="Ng V."/>
            <person name="Sandor L."/>
            <person name="Barry K."/>
            <person name="Martinez A.T."/>
            <person name="Xiao Y."/>
            <person name="Gibbons J.G."/>
            <person name="Terashima K."/>
            <person name="Hibbett D.S."/>
            <person name="Grigoriev I.V."/>
        </authorList>
    </citation>
    <scope>NUCLEOTIDE SEQUENCE</scope>
    <source>
        <strain evidence="1">TFB9207</strain>
    </source>
</reference>
<protein>
    <recommendedName>
        <fullName evidence="3">F-box domain-containing protein</fullName>
    </recommendedName>
</protein>
<evidence type="ECO:0000313" key="1">
    <source>
        <dbReference type="EMBL" id="KAJ3837647.1"/>
    </source>
</evidence>
<dbReference type="Proteomes" id="UP001163846">
    <property type="component" value="Unassembled WGS sequence"/>
</dbReference>
<dbReference type="EMBL" id="MU806232">
    <property type="protein sequence ID" value="KAJ3837647.1"/>
    <property type="molecule type" value="Genomic_DNA"/>
</dbReference>
<dbReference type="AlphaFoldDB" id="A0AA38UGT4"/>
<evidence type="ECO:0000313" key="2">
    <source>
        <dbReference type="Proteomes" id="UP001163846"/>
    </source>
</evidence>
<accession>A0AA38UGT4</accession>
<proteinExistence type="predicted"/>
<keyword evidence="2" id="KW-1185">Reference proteome</keyword>
<sequence>MSVSALPEELLLRILRLACGLSNNNIDYAPRLLYFPVELVGSKALRKTREHRRRIILVSKLWYRIGLPCLYEEIAILDDIEVESLYIIQTLSKNKDLGRYTKRLDIGRAFIKPPGVNFNIIRPLLDLLVNLQALRIDSSCFPVPVPFSFTERHPNRSTLRVLHNPYHSLSPSPGSPLPSLTPKTSSFKAITFTNFDDNGDVLDDPFAHLSALPNLSQIYFPYYFLDMEHIMQRSKLLSVTSILIGTKYKTPYATVLAYIGDALPNLRYLGIRAISLYYYLYSSSHDITGSLRPLAIPAQVHTLGLIFDMPKSETKAYRALNQQLVELEADGLRNVHFGEEMLGDLQNRPVAAALLKETFRARGWCLKFGDIPV</sequence>
<gene>
    <name evidence="1" type="ORF">F5878DRAFT_205017</name>
</gene>
<name>A0AA38UGT4_9AGAR</name>
<organism evidence="1 2">
    <name type="scientific">Lentinula raphanica</name>
    <dbReference type="NCBI Taxonomy" id="153919"/>
    <lineage>
        <taxon>Eukaryota</taxon>
        <taxon>Fungi</taxon>
        <taxon>Dikarya</taxon>
        <taxon>Basidiomycota</taxon>
        <taxon>Agaricomycotina</taxon>
        <taxon>Agaricomycetes</taxon>
        <taxon>Agaricomycetidae</taxon>
        <taxon>Agaricales</taxon>
        <taxon>Marasmiineae</taxon>
        <taxon>Omphalotaceae</taxon>
        <taxon>Lentinula</taxon>
    </lineage>
</organism>